<evidence type="ECO:0000313" key="1">
    <source>
        <dbReference type="EMBL" id="MDC0721073.1"/>
    </source>
</evidence>
<proteinExistence type="predicted"/>
<comment type="caution">
    <text evidence="1">The sequence shown here is derived from an EMBL/GenBank/DDBJ whole genome shotgun (WGS) entry which is preliminary data.</text>
</comment>
<accession>A0ABT5E5D5</accession>
<dbReference type="EMBL" id="JAQNDL010000003">
    <property type="protein sequence ID" value="MDC0721073.1"/>
    <property type="molecule type" value="Genomic_DNA"/>
</dbReference>
<protein>
    <submittedName>
        <fullName evidence="1">DUF2239 family protein</fullName>
    </submittedName>
</protein>
<dbReference type="InterPro" id="IPR018715">
    <property type="entry name" value="DUF2239"/>
</dbReference>
<dbReference type="Pfam" id="PF09998">
    <property type="entry name" value="DUF2239"/>
    <property type="match status" value="1"/>
</dbReference>
<dbReference type="Proteomes" id="UP001221686">
    <property type="component" value="Unassembled WGS sequence"/>
</dbReference>
<reference evidence="1 2" key="1">
    <citation type="submission" date="2022-11" db="EMBL/GenBank/DDBJ databases">
        <title>Minimal conservation of predation-associated metabolite biosynthetic gene clusters underscores biosynthetic potential of Myxococcota including descriptions for ten novel species: Archangium lansinium sp. nov., Myxococcus landrumus sp. nov., Nannocystis bai.</title>
        <authorList>
            <person name="Ahearne A."/>
            <person name="Stevens C."/>
            <person name="Dowd S."/>
        </authorList>
    </citation>
    <scope>NUCLEOTIDE SEQUENCE [LARGE SCALE GENOMIC DNA]</scope>
    <source>
        <strain evidence="1 2">BB15-2</strain>
    </source>
</reference>
<organism evidence="1 2">
    <name type="scientific">Nannocystis bainbridge</name>
    <dbReference type="NCBI Taxonomy" id="2995303"/>
    <lineage>
        <taxon>Bacteria</taxon>
        <taxon>Pseudomonadati</taxon>
        <taxon>Myxococcota</taxon>
        <taxon>Polyangia</taxon>
        <taxon>Nannocystales</taxon>
        <taxon>Nannocystaceae</taxon>
        <taxon>Nannocystis</taxon>
    </lineage>
</organism>
<evidence type="ECO:0000313" key="2">
    <source>
        <dbReference type="Proteomes" id="UP001221686"/>
    </source>
</evidence>
<keyword evidence="2" id="KW-1185">Reference proteome</keyword>
<sequence>MHAPRSYTAFAGARRIASGSAREVLQRLGELACAGPVLVFDDATGAQVELDPRLAADDPPARAGPGRPKLGVVSREVSLLPRHWEWLEQQPSGISAALRRLVEEAIRRAPDAERARLAREAAHRVMTALAGDLPGYEEAARALFARDAGRFAQTTRRWPADIRDHLAHMLGHAFPPGDDP</sequence>
<gene>
    <name evidence="1" type="ORF">POL25_29470</name>
</gene>
<name>A0ABT5E5D5_9BACT</name>